<dbReference type="EMBL" id="CP071060">
    <property type="protein sequence ID" value="QSI79062.1"/>
    <property type="molecule type" value="Genomic_DNA"/>
</dbReference>
<dbReference type="Pfam" id="PF02625">
    <property type="entry name" value="XdhC_CoxI"/>
    <property type="match status" value="1"/>
</dbReference>
<protein>
    <submittedName>
        <fullName evidence="3">Xanthine dehydrogenase accessory protein XdhC</fullName>
    </submittedName>
</protein>
<name>A0ABX7MBF4_9RHOO</name>
<dbReference type="InterPro" id="IPR027051">
    <property type="entry name" value="XdhC_Rossmann_dom"/>
</dbReference>
<dbReference type="Gene3D" id="3.40.50.720">
    <property type="entry name" value="NAD(P)-binding Rossmann-like Domain"/>
    <property type="match status" value="1"/>
</dbReference>
<evidence type="ECO:0000313" key="3">
    <source>
        <dbReference type="EMBL" id="QSI79062.1"/>
    </source>
</evidence>
<dbReference type="PANTHER" id="PTHR30388">
    <property type="entry name" value="ALDEHYDE OXIDOREDUCTASE MOLYBDENUM COFACTOR ASSEMBLY PROTEIN"/>
    <property type="match status" value="1"/>
</dbReference>
<evidence type="ECO:0000259" key="1">
    <source>
        <dbReference type="Pfam" id="PF02625"/>
    </source>
</evidence>
<dbReference type="PANTHER" id="PTHR30388:SF6">
    <property type="entry name" value="XANTHINE DEHYDROGENASE SUBUNIT A-RELATED"/>
    <property type="match status" value="1"/>
</dbReference>
<feature type="domain" description="XdhC- CoxI" evidence="1">
    <location>
        <begin position="14"/>
        <end position="77"/>
    </location>
</feature>
<dbReference type="InterPro" id="IPR003777">
    <property type="entry name" value="XdhC_CoxI"/>
</dbReference>
<keyword evidence="4" id="KW-1185">Reference proteome</keyword>
<dbReference type="Proteomes" id="UP000663570">
    <property type="component" value="Chromosome"/>
</dbReference>
<dbReference type="Pfam" id="PF13478">
    <property type="entry name" value="XdhC_C"/>
    <property type="match status" value="1"/>
</dbReference>
<reference evidence="3 4" key="1">
    <citation type="submission" date="2021-02" db="EMBL/GenBank/DDBJ databases">
        <title>Niveibacterium changnyeongensis HC41.</title>
        <authorList>
            <person name="Kang M."/>
        </authorList>
    </citation>
    <scope>NUCLEOTIDE SEQUENCE [LARGE SCALE GENOMIC DNA]</scope>
    <source>
        <strain evidence="3 4">HC41</strain>
    </source>
</reference>
<dbReference type="InterPro" id="IPR052698">
    <property type="entry name" value="MoCofactor_Util/Proc"/>
</dbReference>
<evidence type="ECO:0000313" key="4">
    <source>
        <dbReference type="Proteomes" id="UP000663570"/>
    </source>
</evidence>
<feature type="domain" description="XdhC Rossmann" evidence="2">
    <location>
        <begin position="166"/>
        <end position="307"/>
    </location>
</feature>
<dbReference type="InterPro" id="IPR014308">
    <property type="entry name" value="Xanthine_DH_XdhC"/>
</dbReference>
<sequence>MNEWLTQIAPLLGAEGPLVLVTVAQTLGSTPREAGAAMLVGATQTADTIGGGHLEWEATAIARALLRDGTRLRTVRFSLGASLGQCCGGAVWLLFERIDADSALMWRHRAAAVARGEHLARSVASSDAHSVWSLCPAGRTGTDFSRQPDGHWQFEQHIGEPPFPISIFGAGHVGEALVRVLAPLGAQIAWIDTREDVFPAELPANVRAISTDVPEQAVADAPPGTCFLVLTHSHALDFELCMAIYRRKDFAYFGLIGSDTKRARFEHRFIERGIAAERLEELTCPIGIAGIQSKSPQSIAIGVAAQLLQLRETRLLLQHASQHAASALADIHCKSTGSPR</sequence>
<dbReference type="SUPFAM" id="SSF51735">
    <property type="entry name" value="NAD(P)-binding Rossmann-fold domains"/>
    <property type="match status" value="1"/>
</dbReference>
<organism evidence="3 4">
    <name type="scientific">Niveibacterium microcysteis</name>
    <dbReference type="NCBI Taxonomy" id="2811415"/>
    <lineage>
        <taxon>Bacteria</taxon>
        <taxon>Pseudomonadati</taxon>
        <taxon>Pseudomonadota</taxon>
        <taxon>Betaproteobacteria</taxon>
        <taxon>Rhodocyclales</taxon>
        <taxon>Rhodocyclaceae</taxon>
        <taxon>Niveibacterium</taxon>
    </lineage>
</organism>
<dbReference type="InterPro" id="IPR036291">
    <property type="entry name" value="NAD(P)-bd_dom_sf"/>
</dbReference>
<proteinExistence type="predicted"/>
<evidence type="ECO:0000259" key="2">
    <source>
        <dbReference type="Pfam" id="PF13478"/>
    </source>
</evidence>
<gene>
    <name evidence="3" type="primary">xdhC</name>
    <name evidence="3" type="ORF">JY500_10805</name>
</gene>
<dbReference type="RefSeq" id="WP_206256360.1">
    <property type="nucleotide sequence ID" value="NZ_CP071060.1"/>
</dbReference>
<accession>A0ABX7MBF4</accession>
<dbReference type="NCBIfam" id="TIGR02964">
    <property type="entry name" value="xanthine_xdhC"/>
    <property type="match status" value="1"/>
</dbReference>